<feature type="domain" description="Acyltransferase 3" evidence="3">
    <location>
        <begin position="32"/>
        <end position="360"/>
    </location>
</feature>
<gene>
    <name evidence="5" type="ORF">C1I63_15750</name>
</gene>
<dbReference type="PANTHER" id="PTHR23028">
    <property type="entry name" value="ACETYLTRANSFERASE"/>
    <property type="match status" value="1"/>
</dbReference>
<evidence type="ECO:0000256" key="1">
    <source>
        <dbReference type="SAM" id="MobiDB-lite"/>
    </source>
</evidence>
<name>A0A2T4UX80_9MICO</name>
<evidence type="ECO:0000259" key="4">
    <source>
        <dbReference type="Pfam" id="PF19040"/>
    </source>
</evidence>
<feature type="transmembrane region" description="Helical" evidence="2">
    <location>
        <begin position="96"/>
        <end position="115"/>
    </location>
</feature>
<reference evidence="5 6" key="1">
    <citation type="submission" date="2018-03" db="EMBL/GenBank/DDBJ databases">
        <title>Bacteriophage NCPPB3778 and a type I-E CRISPR drive the evolution of the US Biological Select Agent, Rathayibacter toxicus.</title>
        <authorList>
            <person name="Davis E.W.II."/>
            <person name="Tabima J.F."/>
            <person name="Weisberg A.J."/>
            <person name="Dantas Lopes L."/>
            <person name="Wiseman M.S."/>
            <person name="Wiseman M.S."/>
            <person name="Pupko T."/>
            <person name="Belcher M.S."/>
            <person name="Sechler A.J."/>
            <person name="Tancos M.A."/>
            <person name="Schroeder B.K."/>
            <person name="Murray T.D."/>
            <person name="Luster D.G."/>
            <person name="Schneider W.L."/>
            <person name="Rogers E."/>
            <person name="Andreote F.D."/>
            <person name="Grunwald N.J."/>
            <person name="Putnam M.L."/>
            <person name="Chang J.H."/>
        </authorList>
    </citation>
    <scope>NUCLEOTIDE SEQUENCE [LARGE SCALE GENOMIC DNA]</scope>
    <source>
        <strain evidence="5 6">DSM 15933</strain>
    </source>
</reference>
<sequence>MPIAPPSDRTTPGGRSAPAVSKKSDSAGYRPEIEGLRAVASLLVASFHIWLGRVSGGVDVFFVVAGFLTTVTLMGQVRRYGRVRPVVFVSRLASRLFPAAAVVLVVVAAVSPFLLRPSQLKQTFTEVLGSALYVENVVLDRAGVDYLAQDNFHSPVQNFWAMSVQGQFYLVWLLLAFAATAIVVVLRRRVDLLRVLLVVVAVVSVVSFAYSVLLVQRDQPSAYYSVLARTWEFGLGSLSALVLTGRTLPTAIRVVAGWLGLVGVISCGIVLQVSSAFPGAAALWPTLSAVLVLIAGTGPAPTFGVARLLALRPLVWLGGVSYGLYLWHWPLLVFWEEISGQEPGLVAGLSIVAAAVVLATLSKHFLEDPLHRRAPTGSRWRALAPTAMMLVAVLGGGGAIAATNAAISADLARASAIPVSTDGCFGAAAVENASACEQTRSWTTSVPAFDASEDGSGINTRECSTNNAGVELKECRFGDPAGRRVLLIGNSHAASFFPALRGVAEERGWDLHSYYKTGCVFTTASRRDDSSVSRSSCAIWVEKLQEELASQEPYDLMVTAYSAKKSVFIGSSGEPDEQAGIDGFRESWAPLIARGTEVVAIRDNPVVETVHDLACSERPGTADVCGVPTDEAFAERELMAAAAEGWEGANAVDLTRYFCDEEICPFVIGGVKVYRDMGHLTETYARTLAPYLGRELDRIAF</sequence>
<feature type="transmembrane region" description="Helical" evidence="2">
    <location>
        <begin position="313"/>
        <end position="332"/>
    </location>
</feature>
<protein>
    <recommendedName>
        <fullName evidence="7">Acyltransferase</fullName>
    </recommendedName>
</protein>
<evidence type="ECO:0000313" key="6">
    <source>
        <dbReference type="Proteomes" id="UP000241085"/>
    </source>
</evidence>
<keyword evidence="2" id="KW-0812">Transmembrane</keyword>
<feature type="domain" description="SGNH" evidence="4">
    <location>
        <begin position="463"/>
        <end position="691"/>
    </location>
</feature>
<dbReference type="Proteomes" id="UP000241085">
    <property type="component" value="Unassembled WGS sequence"/>
</dbReference>
<dbReference type="GO" id="GO:0016020">
    <property type="term" value="C:membrane"/>
    <property type="evidence" value="ECO:0007669"/>
    <property type="project" value="TreeGrafter"/>
</dbReference>
<comment type="caution">
    <text evidence="5">The sequence shown here is derived from an EMBL/GenBank/DDBJ whole genome shotgun (WGS) entry which is preliminary data.</text>
</comment>
<feature type="transmembrane region" description="Helical" evidence="2">
    <location>
        <begin position="382"/>
        <end position="402"/>
    </location>
</feature>
<dbReference type="RefSeq" id="WP_107575377.1">
    <property type="nucleotide sequence ID" value="NZ_PZPL01000001.1"/>
</dbReference>
<feature type="transmembrane region" description="Helical" evidence="2">
    <location>
        <begin position="168"/>
        <end position="186"/>
    </location>
</feature>
<proteinExistence type="predicted"/>
<feature type="region of interest" description="Disordered" evidence="1">
    <location>
        <begin position="1"/>
        <end position="26"/>
    </location>
</feature>
<feature type="transmembrane region" description="Helical" evidence="2">
    <location>
        <begin position="344"/>
        <end position="361"/>
    </location>
</feature>
<dbReference type="AlphaFoldDB" id="A0A2T4UX80"/>
<keyword evidence="2" id="KW-1133">Transmembrane helix</keyword>
<feature type="transmembrane region" description="Helical" evidence="2">
    <location>
        <begin position="221"/>
        <end position="243"/>
    </location>
</feature>
<dbReference type="EMBL" id="PZPL01000001">
    <property type="protein sequence ID" value="PTL74147.1"/>
    <property type="molecule type" value="Genomic_DNA"/>
</dbReference>
<dbReference type="PANTHER" id="PTHR23028:SF53">
    <property type="entry name" value="ACYL_TRANSF_3 DOMAIN-CONTAINING PROTEIN"/>
    <property type="match status" value="1"/>
</dbReference>
<feature type="transmembrane region" description="Helical" evidence="2">
    <location>
        <begin position="283"/>
        <end position="306"/>
    </location>
</feature>
<accession>A0A2T4UX80</accession>
<evidence type="ECO:0000256" key="2">
    <source>
        <dbReference type="SAM" id="Phobius"/>
    </source>
</evidence>
<feature type="transmembrane region" description="Helical" evidence="2">
    <location>
        <begin position="255"/>
        <end position="277"/>
    </location>
</feature>
<dbReference type="InterPro" id="IPR043968">
    <property type="entry name" value="SGNH"/>
</dbReference>
<keyword evidence="6" id="KW-1185">Reference proteome</keyword>
<dbReference type="InterPro" id="IPR002656">
    <property type="entry name" value="Acyl_transf_3_dom"/>
</dbReference>
<dbReference type="GO" id="GO:0009103">
    <property type="term" value="P:lipopolysaccharide biosynthetic process"/>
    <property type="evidence" value="ECO:0007669"/>
    <property type="project" value="TreeGrafter"/>
</dbReference>
<evidence type="ECO:0008006" key="7">
    <source>
        <dbReference type="Google" id="ProtNLM"/>
    </source>
</evidence>
<keyword evidence="2" id="KW-0472">Membrane</keyword>
<dbReference type="GO" id="GO:0016747">
    <property type="term" value="F:acyltransferase activity, transferring groups other than amino-acyl groups"/>
    <property type="evidence" value="ECO:0007669"/>
    <property type="project" value="InterPro"/>
</dbReference>
<dbReference type="Pfam" id="PF19040">
    <property type="entry name" value="SGNH"/>
    <property type="match status" value="1"/>
</dbReference>
<dbReference type="Pfam" id="PF01757">
    <property type="entry name" value="Acyl_transf_3"/>
    <property type="match status" value="1"/>
</dbReference>
<evidence type="ECO:0000313" key="5">
    <source>
        <dbReference type="EMBL" id="PTL74147.1"/>
    </source>
</evidence>
<organism evidence="5 6">
    <name type="scientific">Rathayibacter caricis DSM 15933</name>
    <dbReference type="NCBI Taxonomy" id="1328867"/>
    <lineage>
        <taxon>Bacteria</taxon>
        <taxon>Bacillati</taxon>
        <taxon>Actinomycetota</taxon>
        <taxon>Actinomycetes</taxon>
        <taxon>Micrococcales</taxon>
        <taxon>Microbacteriaceae</taxon>
        <taxon>Rathayibacter</taxon>
    </lineage>
</organism>
<evidence type="ECO:0000259" key="3">
    <source>
        <dbReference type="Pfam" id="PF01757"/>
    </source>
</evidence>
<feature type="transmembrane region" description="Helical" evidence="2">
    <location>
        <begin position="193"/>
        <end position="215"/>
    </location>
</feature>
<feature type="transmembrane region" description="Helical" evidence="2">
    <location>
        <begin position="57"/>
        <end position="75"/>
    </location>
</feature>
<dbReference type="InterPro" id="IPR050879">
    <property type="entry name" value="Acyltransferase_3"/>
</dbReference>